<gene>
    <name evidence="2" type="ORF">MKW98_010350</name>
</gene>
<feature type="transmembrane region" description="Helical" evidence="1">
    <location>
        <begin position="104"/>
        <end position="123"/>
    </location>
</feature>
<sequence>MEKLNLARNICKAVYGFRYGTINKRLRNIAGEFCAINDDFYKVRADPNFRNALSNCPKLIEEDEHFHKVAQQAEKAVSNFTRGYTHFKQHEEPNLDSFNLFKSYVAPSVAATMAGVLLVVTTYKKHLRKKYKEKLHGVIALKGRTFEGKVPST</sequence>
<keyword evidence="1" id="KW-1133">Transmembrane helix</keyword>
<protein>
    <submittedName>
        <fullName evidence="2">Uncharacterized protein</fullName>
    </submittedName>
</protein>
<dbReference type="AlphaFoldDB" id="A0AAD4XGY5"/>
<keyword evidence="1" id="KW-0472">Membrane</keyword>
<reference evidence="2" key="1">
    <citation type="submission" date="2022-04" db="EMBL/GenBank/DDBJ databases">
        <title>A functionally conserved STORR gene fusion in Papaver species that diverged 16.8 million years ago.</title>
        <authorList>
            <person name="Catania T."/>
        </authorList>
    </citation>
    <scope>NUCLEOTIDE SEQUENCE</scope>
    <source>
        <strain evidence="2">S-188037</strain>
    </source>
</reference>
<proteinExistence type="predicted"/>
<keyword evidence="3" id="KW-1185">Reference proteome</keyword>
<name>A0AAD4XGY5_9MAGN</name>
<evidence type="ECO:0000313" key="3">
    <source>
        <dbReference type="Proteomes" id="UP001202328"/>
    </source>
</evidence>
<evidence type="ECO:0000256" key="1">
    <source>
        <dbReference type="SAM" id="Phobius"/>
    </source>
</evidence>
<evidence type="ECO:0000313" key="2">
    <source>
        <dbReference type="EMBL" id="KAI3911463.1"/>
    </source>
</evidence>
<dbReference type="EMBL" id="JAJJMB010010045">
    <property type="protein sequence ID" value="KAI3911463.1"/>
    <property type="molecule type" value="Genomic_DNA"/>
</dbReference>
<organism evidence="2 3">
    <name type="scientific">Papaver atlanticum</name>
    <dbReference type="NCBI Taxonomy" id="357466"/>
    <lineage>
        <taxon>Eukaryota</taxon>
        <taxon>Viridiplantae</taxon>
        <taxon>Streptophyta</taxon>
        <taxon>Embryophyta</taxon>
        <taxon>Tracheophyta</taxon>
        <taxon>Spermatophyta</taxon>
        <taxon>Magnoliopsida</taxon>
        <taxon>Ranunculales</taxon>
        <taxon>Papaveraceae</taxon>
        <taxon>Papaveroideae</taxon>
        <taxon>Papaver</taxon>
    </lineage>
</organism>
<accession>A0AAD4XGY5</accession>
<keyword evidence="1" id="KW-0812">Transmembrane</keyword>
<comment type="caution">
    <text evidence="2">The sequence shown here is derived from an EMBL/GenBank/DDBJ whole genome shotgun (WGS) entry which is preliminary data.</text>
</comment>
<dbReference type="Proteomes" id="UP001202328">
    <property type="component" value="Unassembled WGS sequence"/>
</dbReference>